<evidence type="ECO:0000256" key="1">
    <source>
        <dbReference type="SAM" id="MobiDB-lite"/>
    </source>
</evidence>
<feature type="region of interest" description="Disordered" evidence="1">
    <location>
        <begin position="1"/>
        <end position="60"/>
    </location>
</feature>
<feature type="compositionally biased region" description="Low complexity" evidence="1">
    <location>
        <begin position="1"/>
        <end position="10"/>
    </location>
</feature>
<dbReference type="AlphaFoldDB" id="A0A518GX91"/>
<name>A0A518GX91_9BACT</name>
<protein>
    <recommendedName>
        <fullName evidence="4">PsbP C-terminal domain-containing protein</fullName>
    </recommendedName>
</protein>
<feature type="compositionally biased region" description="Basic and acidic residues" evidence="1">
    <location>
        <begin position="37"/>
        <end position="60"/>
    </location>
</feature>
<evidence type="ECO:0008006" key="4">
    <source>
        <dbReference type="Google" id="ProtNLM"/>
    </source>
</evidence>
<keyword evidence="3" id="KW-1185">Reference proteome</keyword>
<evidence type="ECO:0000313" key="2">
    <source>
        <dbReference type="EMBL" id="QDV33207.1"/>
    </source>
</evidence>
<dbReference type="Proteomes" id="UP000317835">
    <property type="component" value="Chromosome"/>
</dbReference>
<organism evidence="2 3">
    <name type="scientific">Tautonia plasticadhaerens</name>
    <dbReference type="NCBI Taxonomy" id="2527974"/>
    <lineage>
        <taxon>Bacteria</taxon>
        <taxon>Pseudomonadati</taxon>
        <taxon>Planctomycetota</taxon>
        <taxon>Planctomycetia</taxon>
        <taxon>Isosphaerales</taxon>
        <taxon>Isosphaeraceae</taxon>
        <taxon>Tautonia</taxon>
    </lineage>
</organism>
<dbReference type="KEGG" id="tpla:ElP_10490"/>
<dbReference type="EMBL" id="CP036426">
    <property type="protein sequence ID" value="QDV33207.1"/>
    <property type="molecule type" value="Genomic_DNA"/>
</dbReference>
<accession>A0A518GX91</accession>
<reference evidence="2 3" key="1">
    <citation type="submission" date="2019-02" db="EMBL/GenBank/DDBJ databases">
        <title>Deep-cultivation of Planctomycetes and their phenomic and genomic characterization uncovers novel biology.</title>
        <authorList>
            <person name="Wiegand S."/>
            <person name="Jogler M."/>
            <person name="Boedeker C."/>
            <person name="Pinto D."/>
            <person name="Vollmers J."/>
            <person name="Rivas-Marin E."/>
            <person name="Kohn T."/>
            <person name="Peeters S.H."/>
            <person name="Heuer A."/>
            <person name="Rast P."/>
            <person name="Oberbeckmann S."/>
            <person name="Bunk B."/>
            <person name="Jeske O."/>
            <person name="Meyerdierks A."/>
            <person name="Storesund J.E."/>
            <person name="Kallscheuer N."/>
            <person name="Luecker S."/>
            <person name="Lage O.M."/>
            <person name="Pohl T."/>
            <person name="Merkel B.J."/>
            <person name="Hornburger P."/>
            <person name="Mueller R.-W."/>
            <person name="Bruemmer F."/>
            <person name="Labrenz M."/>
            <person name="Spormann A.M."/>
            <person name="Op den Camp H."/>
            <person name="Overmann J."/>
            <person name="Amann R."/>
            <person name="Jetten M.S.M."/>
            <person name="Mascher T."/>
            <person name="Medema M.H."/>
            <person name="Devos D.P."/>
            <person name="Kaster A.-K."/>
            <person name="Ovreas L."/>
            <person name="Rohde M."/>
            <person name="Galperin M.Y."/>
            <person name="Jogler C."/>
        </authorList>
    </citation>
    <scope>NUCLEOTIDE SEQUENCE [LARGE SCALE GENOMIC DNA]</scope>
    <source>
        <strain evidence="2 3">ElP</strain>
    </source>
</reference>
<gene>
    <name evidence="2" type="ORF">ElP_10490</name>
</gene>
<sequence length="248" mass="26876">MTAPVGPAPGRVRRGGGRVQCRSVGLGRRGRAAPDPTRFDSTRADGIEPNRTDSDVHQGDRTVNRPIRRTIAALGLILAVTPALDAQEPKRQETQAVKAGDLTFEVPASWKVNRPSSQMRLTEIEVPPAEGDEKPAELVLFAFPGGAGTVAMNVDRWKRQFVDESGGNPEVETEILESGDAEITVVRTSGRYVTQIPEPMDEPGYRLLGGIYPTARIGYFFKLVGPDATVREAEPAFRAMLESMKPAG</sequence>
<proteinExistence type="predicted"/>
<evidence type="ECO:0000313" key="3">
    <source>
        <dbReference type="Proteomes" id="UP000317835"/>
    </source>
</evidence>